<accession>A0A8J6H8A3</accession>
<feature type="transmembrane region" description="Helical" evidence="10">
    <location>
        <begin position="127"/>
        <end position="149"/>
    </location>
</feature>
<reference evidence="11" key="2">
    <citation type="submission" date="2021-08" db="EMBL/GenBank/DDBJ databases">
        <authorList>
            <person name="Eriksson T."/>
        </authorList>
    </citation>
    <scope>NUCLEOTIDE SEQUENCE</scope>
    <source>
        <strain evidence="11">Stoneville</strain>
        <tissue evidence="11">Whole head</tissue>
    </source>
</reference>
<feature type="transmembrane region" description="Helical" evidence="10">
    <location>
        <begin position="2899"/>
        <end position="2916"/>
    </location>
</feature>
<feature type="transmembrane region" description="Helical" evidence="10">
    <location>
        <begin position="881"/>
        <end position="902"/>
    </location>
</feature>
<dbReference type="EMBL" id="JABDTM020027877">
    <property type="protein sequence ID" value="KAH0809848.1"/>
    <property type="molecule type" value="Genomic_DNA"/>
</dbReference>
<feature type="transmembrane region" description="Helical" evidence="10">
    <location>
        <begin position="2731"/>
        <end position="2753"/>
    </location>
</feature>
<feature type="transmembrane region" description="Helical" evidence="10">
    <location>
        <begin position="431"/>
        <end position="453"/>
    </location>
</feature>
<feature type="transmembrane region" description="Helical" evidence="10">
    <location>
        <begin position="2415"/>
        <end position="2432"/>
    </location>
</feature>
<dbReference type="GO" id="GO:0005549">
    <property type="term" value="F:odorant binding"/>
    <property type="evidence" value="ECO:0007669"/>
    <property type="project" value="InterPro"/>
</dbReference>
<feature type="transmembrane region" description="Helical" evidence="10">
    <location>
        <begin position="3204"/>
        <end position="3224"/>
    </location>
</feature>
<feature type="transmembrane region" description="Helical" evidence="10">
    <location>
        <begin position="1981"/>
        <end position="2001"/>
    </location>
</feature>
<feature type="transmembrane region" description="Helical" evidence="10">
    <location>
        <begin position="2639"/>
        <end position="2657"/>
    </location>
</feature>
<evidence type="ECO:0000256" key="5">
    <source>
        <dbReference type="ARBA" id="ARBA00022725"/>
    </source>
</evidence>
<gene>
    <name evidence="11" type="ORF">GEV33_012943</name>
</gene>
<feature type="transmembrane region" description="Helical" evidence="10">
    <location>
        <begin position="592"/>
        <end position="610"/>
    </location>
</feature>
<feature type="transmembrane region" description="Helical" evidence="10">
    <location>
        <begin position="1073"/>
        <end position="1095"/>
    </location>
</feature>
<feature type="transmembrane region" description="Helical" evidence="10">
    <location>
        <begin position="698"/>
        <end position="719"/>
    </location>
</feature>
<feature type="transmembrane region" description="Helical" evidence="10">
    <location>
        <begin position="1234"/>
        <end position="1257"/>
    </location>
</feature>
<feature type="transmembrane region" description="Helical" evidence="10">
    <location>
        <begin position="249"/>
        <end position="270"/>
    </location>
</feature>
<evidence type="ECO:0000256" key="10">
    <source>
        <dbReference type="SAM" id="Phobius"/>
    </source>
</evidence>
<sequence length="3272" mass="379796">MENFRWKDTVRVNIFVLKLVGLWPRGRGKYQFDSYTLYSAILLLLFMAMHTVVLTGTLFAVYTDLEAVTEVIFMYGLETLLLFKAYCFVRNMSVIKEIMAEMKCELFQPKSLEQVALVRPGLKEWTLTYTVFSTSMVSNIFFWTFYPILDGSVKERRLPFLARYPYDFKKSPFYELTYLHQIVSVGLMSVAAINMDMFLGALMALVGAQCRLLCDNLRNIEGCDFSREFLRCVRHHKTILRVVDHFSRFFSLIIMGQLLTSAMSIGLAMFHLTLVVPLSSEFYSLLFYINSILLQIFQYCCRTVMERFDWKVTIKTNIFVLRLMGLWPKGNENYKSDWYTLYSLLAINLLAIAHTSLQTVSLFHVYTDLEVLTELIFVYGIELICLVKLYSFLKNMGMIKELMVQLDSELFQPKTRKQVVLAKSCQKEWTLTYMVFCSSCLMTVFFWAFSPIFDGFVKQKRLPFVAWYFFDFKKSPIYEMTYIHQIMSVAFMAGAAVNIDMFIAALVMYLGAQCDLLCDNLRHTKNLTGSGFEQRLLCYLQHHKDIIRFGENCGKCFEIVIFGQFFTSSVCIGLAMFQMTLVVPLSSEFCSLFFYVATISVQIFQYCWFGNQVEVKSRARTLQCVHLVVQMEKFDWKLTTKINIVMLKMVGLWPEGDQLYKLNLYTVYATIAINVFINGHTFFQAMNIFFVYSDLEALTATIFVTSSEILAALKVLCYIKNLAILKRLVSTLENELFQPESSNQIKLVTPSLRLWRRTYFGFWVPGALTLLLWSIFPVLDGSVSEYRLPFSAWYPHDTKTSPLYEITYLYQVAGIWFMATANLNIDTLISALMMYTGTQCDILCDNLKNLNSDKTSFNAKLIKCVEHHRLIVSFAKNCNEFFNLMALGQFFTSALSNGLSMFRLTLVQPLSSESYSLLFFVGSITTQIFLYCWFGNEVEVKCPRSLKMRKFDWTVNTKINIFMLKLVGLWPSSDSYRFDWYNLYAHILIYVFIVGHTILQSMNIYYAHATLEDFAESIFLSVPIIYLSIKIIYFKSKITTIKRFVKNMDAEVFQPTNFRQIGLFRSDLTLWKILYWTNCIVSVGTLFFWSIYPILDKSTNERRLPFPSWFPYNVEQSPMYEITYLFQIVCIYSLSIADVNTDLFVTSLTMFFGAQCDVLCDNLKHLNNDKNYNEKLIRCVQHHQEIIRPTPQCLRSLKMRKFDWTVNTKINIFMLKLVGLWPRSDSYIFDWYNLYAHILIYVFIVGHTILQCTNIYYAHATLEDFTESIFVSVPIIYVSTKIIYFKFKITTIKRFVTKMNGEIFQPTNFRQIGLFRSDLTLWKRLYWTNCIVSVGTLFFWSIYPILDKSTNERRLPFPSWFPFDVEQSPMYEITYLFQIVCIYSLSIADINTDLFVTSLTMFFGAQCDVLCDNLKHLNNDKDYNEKLISCVQHHQEIISARVNILMLKLVGLWPKNDNIYGFNLYTLYTTLSTFLFIYAHTFFQLMEIFYVYVDIEAVIAILFVTSSELLATFKISVYQKKIAVLKRLMVELRTEVPQPKDTDQVALVRPNLRSYTIIYYTFSVSTLITVTLWSVFPILDKSKEYQLPFSAWYPFDTKSSPVYELTYVYQVVSIWFMAVAHVNIDTLISALLTFIGAQCDVLSDDLKKICTGEELVECVKRYRAIVSFATDCNEFFAMMILGQFLTSAISSGLSMFRLTVVEPFSSEFYSLLFFVSSVTTQNFLYCWFGNEAEFKNKPVSVLKVAKLVTSARLWPSEGYKFDFYTLYALISMVLLIDGSILFQVMHIIFDNLNLESVTGPIFIIVTQSLGSMKIFCFMRNIRTIKGLIDDLNDELFQPKSTTQINLVSPGLSIWSKTYVTFWVLVSSTVTLWSVFPILDKTYKDCRLPFLARYPCDTGASPFYEIAYLHQVAGIYLVAIASLNIDTLMAALMVYIGAQCDILSDDLRSFQDRQYDFSRMFVRCLKRHKKILSFAQSSNNSFTMIVFGQFVTSSATIGLAMFQLTLITGLTGESYSFIFYISAVTVQLFLYCWFGNEAEIKMTRFDWTLAIKMNILTLKVVGLWPKNDEVYKFDLYTVYALICVIVFVDGSILFQIAHLVFAHSDLEAITGPMFIVMTEVLGSIKTLYFIKNIKIIKQLMRALTDDLFQPRTAEQINLVSPALKIWRKTYVTYFVLVSTTAFLWSIYPLLDKSFLKYQLPFPARYPYDAKTVPLYEISYLHQVIGLFLVAVGGLNVDTLMAALLVYTGAQSDILCDNLRTLKDSSATKSEYNVMLIRCIEHHKKIIRFDWTLAIKMNILTLKVVGLWPRNEGVFQFDLYTVYALICVFVFIDGSLLFQIAYLVFAHFDLEALVQPIFIVWTALLGSIKVLYFIRNRRIIKQLMRALTDDLFQPTTAEQINLVSPALNIWRKIYGTYWFLVIVTVFLWLFYPLLDKSFHKRQLPIPAMYPYDTTETPFYEISYLHQVIGLFLVAVAGLNVDTLMAALMVYTGAQCDILCDNLRNLEDSSATKSEYNVMLIRCVEHHKKILSFAENTNEFFSGIVLGQFFTTSVTVGLAMFRLSLVAPFSNESYTHILYVFAITTQLLLYCWFGNEAEIKILFRTLRPLEMMEKFDFKLTIRPNILFLKLVGLWPIDEHDFYRLYTLVITVLVMGLYNVFRVINIFYVYTDLQVLTATIYLTVTDLAVMVKSILFIYNVQTLKQLTVTINCDLFQPKTAEQKDLAKKSLNEWKVTYVVFCGLVVTTLSMWTISPLINNSDGHRQLPLPSWYPYNTTTSPYYEITYVCQVISMWVLATANTNIDSLIAALMMYIGSQCDILCDDLKKLPKSRENETDFKRSLTDCIIHHKKILRFAQDSNESYNFIILAQFFTSSLAIALTMFQMTLVSFDKVDPLSIDSIPILSYAFAMTLQIFFYCRFGNEAEIKTFYLYYSKIMERFDFKLTIRPNILFLKLVGLWPIDEHDFYRLYTLVVTIFVMGVYNFFRVMNIFYVYTDLKVLTATIYLTVTDVTVLVKSCLFIRNVRTLKQLTVTINCDRFQPKTMGQKDLAKRGLSEWKFTYLMFWALVFMSLLMWTISPLIDSSGKDRQLPLPAWYPYNTTISPYYEITYVCQVISMWFLATANMNMDSLIAALMMYVGTQCDILCDDLKNLPKTHKPRDNETDFNRSLTGCIAHHKEILRYEVTKRKSSFFNVLENFSFAQESNESYNYIILAQFFTSSLAIALSMFQLTLVDPLSIESFPLLSYAFGMALQIFLYCWFGNDAEIKVRHTYFPQI</sequence>
<dbReference type="GO" id="GO:0007165">
    <property type="term" value="P:signal transduction"/>
    <property type="evidence" value="ECO:0007669"/>
    <property type="project" value="UniProtKB-KW"/>
</dbReference>
<feature type="transmembrane region" description="Helical" evidence="10">
    <location>
        <begin position="2570"/>
        <end position="2591"/>
    </location>
</feature>
<feature type="transmembrane region" description="Helical" evidence="10">
    <location>
        <begin position="2963"/>
        <end position="2981"/>
    </location>
</feature>
<feature type="transmembrane region" description="Helical" evidence="10">
    <location>
        <begin position="1607"/>
        <end position="1624"/>
    </location>
</feature>
<feature type="transmembrane region" description="Helical" evidence="10">
    <location>
        <begin position="482"/>
        <end position="512"/>
    </location>
</feature>
<dbReference type="Pfam" id="PF02949">
    <property type="entry name" value="7tm_6"/>
    <property type="match status" value="11"/>
</dbReference>
<feature type="transmembrane region" description="Helical" evidence="10">
    <location>
        <begin position="914"/>
        <end position="934"/>
    </location>
</feature>
<protein>
    <submittedName>
        <fullName evidence="11">Uncharacterized protein</fullName>
    </submittedName>
</protein>
<feature type="transmembrane region" description="Helical" evidence="10">
    <location>
        <begin position="2108"/>
        <end position="2129"/>
    </location>
</feature>
<keyword evidence="6 10" id="KW-1133">Transmembrane helix</keyword>
<feature type="transmembrane region" description="Helical" evidence="10">
    <location>
        <begin position="1269"/>
        <end position="1287"/>
    </location>
</feature>
<feature type="transmembrane region" description="Helical" evidence="10">
    <location>
        <begin position="3055"/>
        <end position="3077"/>
    </location>
</feature>
<evidence type="ECO:0000256" key="2">
    <source>
        <dbReference type="ARBA" id="ARBA00022475"/>
    </source>
</evidence>
<evidence type="ECO:0000256" key="6">
    <source>
        <dbReference type="ARBA" id="ARBA00022989"/>
    </source>
</evidence>
<keyword evidence="4 10" id="KW-0812">Transmembrane</keyword>
<keyword evidence="2" id="KW-1003">Cell membrane</keyword>
<keyword evidence="3" id="KW-0716">Sensory transduction</keyword>
<feature type="transmembrane region" description="Helical" evidence="10">
    <location>
        <begin position="2355"/>
        <end position="2372"/>
    </location>
</feature>
<evidence type="ECO:0000256" key="7">
    <source>
        <dbReference type="ARBA" id="ARBA00023136"/>
    </source>
</evidence>
<dbReference type="PANTHER" id="PTHR21137:SF35">
    <property type="entry name" value="ODORANT RECEPTOR 19A-RELATED"/>
    <property type="match status" value="1"/>
</dbReference>
<feature type="transmembrane region" description="Helical" evidence="10">
    <location>
        <begin position="2859"/>
        <end position="2879"/>
    </location>
</feature>
<proteinExistence type="predicted"/>
<feature type="transmembrane region" description="Helical" evidence="10">
    <location>
        <begin position="760"/>
        <end position="779"/>
    </location>
</feature>
<feature type="transmembrane region" description="Helical" evidence="10">
    <location>
        <begin position="1675"/>
        <end position="1696"/>
    </location>
</feature>
<feature type="transmembrane region" description="Helical" evidence="10">
    <location>
        <begin position="2669"/>
        <end position="2694"/>
    </location>
</feature>
<feature type="transmembrane region" description="Helical" evidence="10">
    <location>
        <begin position="3236"/>
        <end position="3256"/>
    </location>
</feature>
<feature type="transmembrane region" description="Helical" evidence="10">
    <location>
        <begin position="556"/>
        <end position="580"/>
    </location>
</feature>
<keyword evidence="8" id="KW-0675">Receptor</keyword>
<feature type="transmembrane region" description="Helical" evidence="10">
    <location>
        <begin position="667"/>
        <end position="692"/>
    </location>
</feature>
<evidence type="ECO:0000313" key="11">
    <source>
        <dbReference type="EMBL" id="KAH0809848.1"/>
    </source>
</evidence>
<feature type="transmembrane region" description="Helical" evidence="10">
    <location>
        <begin position="1858"/>
        <end position="1878"/>
    </location>
</feature>
<feature type="transmembrane region" description="Helical" evidence="10">
    <location>
        <begin position="2013"/>
        <end position="2033"/>
    </location>
</feature>
<feature type="transmembrane region" description="Helical" evidence="10">
    <location>
        <begin position="282"/>
        <end position="301"/>
    </location>
</feature>
<dbReference type="GO" id="GO:0004984">
    <property type="term" value="F:olfactory receptor activity"/>
    <property type="evidence" value="ECO:0007669"/>
    <property type="project" value="InterPro"/>
</dbReference>
<comment type="subcellular location">
    <subcellularLocation>
        <location evidence="1">Cell membrane</location>
        <topology evidence="1">Multi-pass membrane protein</topology>
    </subcellularLocation>
</comment>
<name>A0A8J6H8A3_TENMO</name>
<feature type="transmembrane region" description="Helical" evidence="10">
    <location>
        <begin position="1489"/>
        <end position="1511"/>
    </location>
</feature>
<feature type="transmembrane region" description="Helical" evidence="10">
    <location>
        <begin position="1801"/>
        <end position="1818"/>
    </location>
</feature>
<keyword evidence="12" id="KW-1185">Reference proteome</keyword>
<feature type="transmembrane region" description="Helical" evidence="10">
    <location>
        <begin position="1912"/>
        <end position="1937"/>
    </location>
</feature>
<feature type="transmembrane region" description="Helical" evidence="10">
    <location>
        <begin position="2222"/>
        <end position="2245"/>
    </location>
</feature>
<organism evidence="11 12">
    <name type="scientific">Tenebrio molitor</name>
    <name type="common">Yellow mealworm beetle</name>
    <dbReference type="NCBI Taxonomy" id="7067"/>
    <lineage>
        <taxon>Eukaryota</taxon>
        <taxon>Metazoa</taxon>
        <taxon>Ecdysozoa</taxon>
        <taxon>Arthropoda</taxon>
        <taxon>Hexapoda</taxon>
        <taxon>Insecta</taxon>
        <taxon>Pterygota</taxon>
        <taxon>Neoptera</taxon>
        <taxon>Endopterygota</taxon>
        <taxon>Coleoptera</taxon>
        <taxon>Polyphaga</taxon>
        <taxon>Cucujiformia</taxon>
        <taxon>Tenebrionidae</taxon>
        <taxon>Tenebrio</taxon>
    </lineage>
</organism>
<evidence type="ECO:0000256" key="3">
    <source>
        <dbReference type="ARBA" id="ARBA00022606"/>
    </source>
</evidence>
<feature type="transmembrane region" description="Helical" evidence="10">
    <location>
        <begin position="2461"/>
        <end position="2478"/>
    </location>
</feature>
<feature type="transmembrane region" description="Helical" evidence="10">
    <location>
        <begin position="808"/>
        <end position="825"/>
    </location>
</feature>
<feature type="transmembrane region" description="Helical" evidence="10">
    <location>
        <begin position="1325"/>
        <end position="1346"/>
    </location>
</feature>
<feature type="transmembrane region" description="Helical" evidence="10">
    <location>
        <begin position="1708"/>
        <end position="1728"/>
    </location>
</feature>
<evidence type="ECO:0000256" key="9">
    <source>
        <dbReference type="ARBA" id="ARBA00023224"/>
    </source>
</evidence>
<feature type="transmembrane region" description="Helical" evidence="10">
    <location>
        <begin position="2075"/>
        <end position="2096"/>
    </location>
</feature>
<feature type="transmembrane region" description="Helical" evidence="10">
    <location>
        <begin position="72"/>
        <end position="89"/>
    </location>
</feature>
<feature type="transmembrane region" description="Helical" evidence="10">
    <location>
        <begin position="1018"/>
        <end position="1034"/>
    </location>
</feature>
<feature type="transmembrane region" description="Helical" evidence="10">
    <location>
        <begin position="375"/>
        <end position="393"/>
    </location>
</feature>
<keyword evidence="7 10" id="KW-0472">Membrane</keyword>
<feature type="transmembrane region" description="Helical" evidence="10">
    <location>
        <begin position="2169"/>
        <end position="2189"/>
    </location>
</feature>
<feature type="transmembrane region" description="Helical" evidence="10">
    <location>
        <begin position="983"/>
        <end position="1006"/>
    </location>
</feature>
<evidence type="ECO:0000313" key="12">
    <source>
        <dbReference type="Proteomes" id="UP000719412"/>
    </source>
</evidence>
<feature type="transmembrane region" description="Helical" evidence="10">
    <location>
        <begin position="2537"/>
        <end position="2558"/>
    </location>
</feature>
<feature type="transmembrane region" description="Helical" evidence="10">
    <location>
        <begin position="1766"/>
        <end position="1789"/>
    </location>
</feature>
<keyword evidence="9" id="KW-0807">Transducer</keyword>
<reference evidence="11" key="1">
    <citation type="journal article" date="2020" name="J Insects Food Feed">
        <title>The yellow mealworm (Tenebrio molitor) genome: a resource for the emerging insects as food and feed industry.</title>
        <authorList>
            <person name="Eriksson T."/>
            <person name="Andere A."/>
            <person name="Kelstrup H."/>
            <person name="Emery V."/>
            <person name="Picard C."/>
        </authorList>
    </citation>
    <scope>NUCLEOTIDE SEQUENCE</scope>
    <source>
        <strain evidence="11">Stoneville</strain>
        <tissue evidence="11">Whole head</tissue>
    </source>
</reference>
<feature type="transmembrane region" description="Helical" evidence="10">
    <location>
        <begin position="339"/>
        <end position="363"/>
    </location>
</feature>
<evidence type="ECO:0000256" key="8">
    <source>
        <dbReference type="ARBA" id="ARBA00023170"/>
    </source>
</evidence>
<feature type="transmembrane region" description="Helical" evidence="10">
    <location>
        <begin position="2318"/>
        <end position="2343"/>
    </location>
</feature>
<feature type="transmembrane region" description="Helical" evidence="10">
    <location>
        <begin position="182"/>
        <end position="208"/>
    </location>
</feature>
<feature type="transmembrane region" description="Helical" evidence="10">
    <location>
        <begin position="1462"/>
        <end position="1483"/>
    </location>
</feature>
<dbReference type="GO" id="GO:0005886">
    <property type="term" value="C:plasma membrane"/>
    <property type="evidence" value="ECO:0007669"/>
    <property type="project" value="UniProtKB-SubCell"/>
</dbReference>
<feature type="transmembrane region" description="Helical" evidence="10">
    <location>
        <begin position="35"/>
        <end position="60"/>
    </location>
</feature>
<comment type="caution">
    <text evidence="11">The sequence shown here is derived from an EMBL/GenBank/DDBJ whole genome shotgun (WGS) entry which is preliminary data.</text>
</comment>
<dbReference type="Proteomes" id="UP000719412">
    <property type="component" value="Unassembled WGS sequence"/>
</dbReference>
<evidence type="ECO:0000256" key="4">
    <source>
        <dbReference type="ARBA" id="ARBA00022692"/>
    </source>
</evidence>
<evidence type="ECO:0000256" key="1">
    <source>
        <dbReference type="ARBA" id="ARBA00004651"/>
    </source>
</evidence>
<feature type="transmembrane region" description="Helical" evidence="10">
    <location>
        <begin position="1557"/>
        <end position="1579"/>
    </location>
</feature>
<dbReference type="InterPro" id="IPR004117">
    <property type="entry name" value="7tm6_olfct_rcpt"/>
</dbReference>
<dbReference type="PANTHER" id="PTHR21137">
    <property type="entry name" value="ODORANT RECEPTOR"/>
    <property type="match status" value="1"/>
</dbReference>
<keyword evidence="5" id="KW-0552">Olfaction</keyword>
<feature type="transmembrane region" description="Helical" evidence="10">
    <location>
        <begin position="3097"/>
        <end position="3117"/>
    </location>
</feature>